<organism evidence="2 3">
    <name type="scientific">Salegentibacter echinorum</name>
    <dbReference type="NCBI Taxonomy" id="1073325"/>
    <lineage>
        <taxon>Bacteria</taxon>
        <taxon>Pseudomonadati</taxon>
        <taxon>Bacteroidota</taxon>
        <taxon>Flavobacteriia</taxon>
        <taxon>Flavobacteriales</taxon>
        <taxon>Flavobacteriaceae</taxon>
        <taxon>Salegentibacter</taxon>
    </lineage>
</organism>
<dbReference type="AlphaFoldDB" id="A0A1M5L405"/>
<dbReference type="InterPro" id="IPR024653">
    <property type="entry name" value="Peptidase_M10/M27/M57"/>
</dbReference>
<name>A0A1M5L405_SALEC</name>
<accession>A0A1M5L405</accession>
<dbReference type="Pfam" id="PF12388">
    <property type="entry name" value="Peptidase_M57"/>
    <property type="match status" value="1"/>
</dbReference>
<dbReference type="GO" id="GO:0008237">
    <property type="term" value="F:metallopeptidase activity"/>
    <property type="evidence" value="ECO:0007669"/>
    <property type="project" value="InterPro"/>
</dbReference>
<reference evidence="3" key="1">
    <citation type="submission" date="2016-11" db="EMBL/GenBank/DDBJ databases">
        <authorList>
            <person name="Varghese N."/>
            <person name="Submissions S."/>
        </authorList>
    </citation>
    <scope>NUCLEOTIDE SEQUENCE [LARGE SCALE GENOMIC DNA]</scope>
    <source>
        <strain evidence="3">DSM 24579</strain>
    </source>
</reference>
<feature type="signal peptide" evidence="1">
    <location>
        <begin position="1"/>
        <end position="22"/>
    </location>
</feature>
<protein>
    <submittedName>
        <fullName evidence="2">Dual-action HEIGH metallo-peptidase</fullName>
    </submittedName>
</protein>
<evidence type="ECO:0000256" key="1">
    <source>
        <dbReference type="SAM" id="SignalP"/>
    </source>
</evidence>
<feature type="chain" id="PRO_5012635398" evidence="1">
    <location>
        <begin position="23"/>
        <end position="285"/>
    </location>
</feature>
<proteinExistence type="predicted"/>
<keyword evidence="3" id="KW-1185">Reference proteome</keyword>
<dbReference type="Proteomes" id="UP000183945">
    <property type="component" value="Unassembled WGS sequence"/>
</dbReference>
<dbReference type="EMBL" id="FQVT01000018">
    <property type="protein sequence ID" value="SHG59834.1"/>
    <property type="molecule type" value="Genomic_DNA"/>
</dbReference>
<gene>
    <name evidence="2" type="ORF">SAMN05444483_11813</name>
</gene>
<dbReference type="OrthoDB" id="785995at2"/>
<dbReference type="SUPFAM" id="SSF55486">
    <property type="entry name" value="Metalloproteases ('zincins'), catalytic domain"/>
    <property type="match status" value="1"/>
</dbReference>
<keyword evidence="1" id="KW-0732">Signal</keyword>
<evidence type="ECO:0000313" key="3">
    <source>
        <dbReference type="Proteomes" id="UP000183945"/>
    </source>
</evidence>
<dbReference type="PROSITE" id="PS51257">
    <property type="entry name" value="PROKAR_LIPOPROTEIN"/>
    <property type="match status" value="1"/>
</dbReference>
<dbReference type="Gene3D" id="3.40.390.10">
    <property type="entry name" value="Collagenase (Catalytic Domain)"/>
    <property type="match status" value="1"/>
</dbReference>
<dbReference type="InterPro" id="IPR024079">
    <property type="entry name" value="MetalloPept_cat_dom_sf"/>
</dbReference>
<dbReference type="RefSeq" id="WP_072881421.1">
    <property type="nucleotide sequence ID" value="NZ_FQVT01000018.1"/>
</dbReference>
<evidence type="ECO:0000313" key="2">
    <source>
        <dbReference type="EMBL" id="SHG59834.1"/>
    </source>
</evidence>
<sequence>MKLKKLLFLVVTAGLISVSCQQEEIDNTTSNTEPVATENQDKISKEVLAKLKALNLNIEDVELSEFRLPDGTKQQSYIVEGDIAISAEQLDVMQPGNITTKQYRTYNLVSSPRNINIVGWTGTGYDQNLTQKQKDALQAAVDNYNDLEIGLSFTLEFSTNQSAADILIFQNPNGSAGGVAGFPSNGDPYGFVQIFSGMEQFSLGTNTHVITHEIGHTLGLRHTDWFTRESCGRPSFGELANPSGAVHIPGTPMRLDPESVMLSCFGLGESGEFGSNDIKALEYLY</sequence>
<dbReference type="STRING" id="1073325.SAMN05444483_11813"/>